<evidence type="ECO:0000313" key="3">
    <source>
        <dbReference type="Proteomes" id="UP000278085"/>
    </source>
</evidence>
<dbReference type="AlphaFoldDB" id="A0A430HRC3"/>
<feature type="transmembrane region" description="Helical" evidence="1">
    <location>
        <begin position="104"/>
        <end position="121"/>
    </location>
</feature>
<dbReference type="InterPro" id="IPR025238">
    <property type="entry name" value="DUF4184"/>
</dbReference>
<keyword evidence="3" id="KW-1185">Reference proteome</keyword>
<protein>
    <submittedName>
        <fullName evidence="2">DUF4184 family protein</fullName>
    </submittedName>
</protein>
<feature type="transmembrane region" description="Helical" evidence="1">
    <location>
        <begin position="20"/>
        <end position="40"/>
    </location>
</feature>
<organism evidence="2 3">
    <name type="scientific">Massilia atriviolacea</name>
    <dbReference type="NCBI Taxonomy" id="2495579"/>
    <lineage>
        <taxon>Bacteria</taxon>
        <taxon>Pseudomonadati</taxon>
        <taxon>Pseudomonadota</taxon>
        <taxon>Betaproteobacteria</taxon>
        <taxon>Burkholderiales</taxon>
        <taxon>Oxalobacteraceae</taxon>
        <taxon>Telluria group</taxon>
        <taxon>Massilia</taxon>
    </lineage>
</organism>
<sequence>MPFTLCHPAIVLPLHRYAKGVTSLPALVIGSMMPDFVYFFSFGVSGSFSHSLPGLFLYCVPAGALVVSVYDTLLRQALLAWLPNAVSARLAWQVPRRWHSTRTVGIVLLSLAIGAATHIVWDGFTHPGTVFVNHFDVLRTLVPIGGHEIRLFKIVQHVSSLLGFLAIAGCTLAWFSRTEPGPPPPLSIGNRHRLLALALVIAAAAAGGAWGMLVREATRTEHQLFNAITAAMASAAGTILLLCLAWQLCADKRIVERIVEHPKT</sequence>
<dbReference type="Pfam" id="PF13803">
    <property type="entry name" value="DUF4184"/>
    <property type="match status" value="1"/>
</dbReference>
<keyword evidence="1" id="KW-0812">Transmembrane</keyword>
<evidence type="ECO:0000313" key="2">
    <source>
        <dbReference type="EMBL" id="RSZ60067.1"/>
    </source>
</evidence>
<comment type="caution">
    <text evidence="2">The sequence shown here is derived from an EMBL/GenBank/DDBJ whole genome shotgun (WGS) entry which is preliminary data.</text>
</comment>
<feature type="transmembrane region" description="Helical" evidence="1">
    <location>
        <begin position="154"/>
        <end position="174"/>
    </location>
</feature>
<dbReference type="RefSeq" id="WP_126073428.1">
    <property type="nucleotide sequence ID" value="NZ_CP051166.1"/>
</dbReference>
<evidence type="ECO:0000256" key="1">
    <source>
        <dbReference type="SAM" id="Phobius"/>
    </source>
</evidence>
<accession>A0A430HRC3</accession>
<keyword evidence="1" id="KW-0472">Membrane</keyword>
<feature type="transmembrane region" description="Helical" evidence="1">
    <location>
        <begin position="52"/>
        <end position="70"/>
    </location>
</feature>
<dbReference type="Proteomes" id="UP000278085">
    <property type="component" value="Unassembled WGS sequence"/>
</dbReference>
<dbReference type="EMBL" id="RXLQ01000003">
    <property type="protein sequence ID" value="RSZ60067.1"/>
    <property type="molecule type" value="Genomic_DNA"/>
</dbReference>
<name>A0A430HRC3_9BURK</name>
<dbReference type="OrthoDB" id="8481923at2"/>
<gene>
    <name evidence="2" type="ORF">EJB06_07760</name>
</gene>
<feature type="transmembrane region" description="Helical" evidence="1">
    <location>
        <begin position="194"/>
        <end position="213"/>
    </location>
</feature>
<keyword evidence="1" id="KW-1133">Transmembrane helix</keyword>
<proteinExistence type="predicted"/>
<reference evidence="2 3" key="1">
    <citation type="submission" date="2018-12" db="EMBL/GenBank/DDBJ databases">
        <authorList>
            <person name="Yang E."/>
        </authorList>
    </citation>
    <scope>NUCLEOTIDE SEQUENCE [LARGE SCALE GENOMIC DNA]</scope>
    <source>
        <strain evidence="2 3">SOD</strain>
    </source>
</reference>
<feature type="transmembrane region" description="Helical" evidence="1">
    <location>
        <begin position="225"/>
        <end position="248"/>
    </location>
</feature>